<protein>
    <submittedName>
        <fullName evidence="2">Uncharacterized protein</fullName>
    </submittedName>
</protein>
<proteinExistence type="predicted"/>
<reference evidence="2 3" key="1">
    <citation type="journal article" date="2013" name="PLoS ONE">
        <title>Genomic and secretomic analyses reveal unique features of the lignocellulolytic enzyme system of Penicillium decumbens.</title>
        <authorList>
            <person name="Liu G."/>
            <person name="Zhang L."/>
            <person name="Wei X."/>
            <person name="Zou G."/>
            <person name="Qin Y."/>
            <person name="Ma L."/>
            <person name="Li J."/>
            <person name="Zheng H."/>
            <person name="Wang S."/>
            <person name="Wang C."/>
            <person name="Xun L."/>
            <person name="Zhao G.-P."/>
            <person name="Zhou Z."/>
            <person name="Qu Y."/>
        </authorList>
    </citation>
    <scope>NUCLEOTIDE SEQUENCE [LARGE SCALE GENOMIC DNA]</scope>
    <source>
        <strain evidence="3">114-2 / CGMCC 5302</strain>
    </source>
</reference>
<gene>
    <name evidence="2" type="ORF">PDE_08696</name>
</gene>
<dbReference type="OrthoDB" id="4368955at2759"/>
<sequence>MSCNKVRPINEFAHAQRQFAQPDNLQLDERDKLPDDQVLPVDLTQTELPEPGIEEEPSEWTLDIPMEIDMSQHNVGREDDLDEDDSSQDEERVALSSLMRSTPSDSRPVTLGPTQNQTIIQDMDLETLFE</sequence>
<organism evidence="2 3">
    <name type="scientific">Penicillium oxalicum (strain 114-2 / CGMCC 5302)</name>
    <name type="common">Penicillium decumbens</name>
    <dbReference type="NCBI Taxonomy" id="933388"/>
    <lineage>
        <taxon>Eukaryota</taxon>
        <taxon>Fungi</taxon>
        <taxon>Dikarya</taxon>
        <taxon>Ascomycota</taxon>
        <taxon>Pezizomycotina</taxon>
        <taxon>Eurotiomycetes</taxon>
        <taxon>Eurotiomycetidae</taxon>
        <taxon>Eurotiales</taxon>
        <taxon>Aspergillaceae</taxon>
        <taxon>Penicillium</taxon>
    </lineage>
</organism>
<accession>S7ZTH8</accession>
<dbReference type="AlphaFoldDB" id="S7ZTH8"/>
<feature type="compositionally biased region" description="Acidic residues" evidence="1">
    <location>
        <begin position="79"/>
        <end position="88"/>
    </location>
</feature>
<dbReference type="EMBL" id="KB644415">
    <property type="protein sequence ID" value="EPS33734.1"/>
    <property type="molecule type" value="Genomic_DNA"/>
</dbReference>
<evidence type="ECO:0000256" key="1">
    <source>
        <dbReference type="SAM" id="MobiDB-lite"/>
    </source>
</evidence>
<dbReference type="Proteomes" id="UP000019376">
    <property type="component" value="Unassembled WGS sequence"/>
</dbReference>
<name>S7ZTH8_PENO1</name>
<dbReference type="HOGENOM" id="CLU_1938878_0_0_1"/>
<evidence type="ECO:0000313" key="2">
    <source>
        <dbReference type="EMBL" id="EPS33734.1"/>
    </source>
</evidence>
<keyword evidence="3" id="KW-1185">Reference proteome</keyword>
<feature type="region of interest" description="Disordered" evidence="1">
    <location>
        <begin position="1"/>
        <end position="130"/>
    </location>
</feature>
<feature type="compositionally biased region" description="Polar residues" evidence="1">
    <location>
        <begin position="98"/>
        <end position="120"/>
    </location>
</feature>
<evidence type="ECO:0000313" key="3">
    <source>
        <dbReference type="Proteomes" id="UP000019376"/>
    </source>
</evidence>